<evidence type="ECO:0000256" key="1">
    <source>
        <dbReference type="SAM" id="SignalP"/>
    </source>
</evidence>
<keyword evidence="3" id="KW-1185">Reference proteome</keyword>
<keyword evidence="1" id="KW-0732">Signal</keyword>
<accession>A0A1J1HUK8</accession>
<sequence>MTTVWITLKLFLLSLAEIIKLYLITKLQEFEDLNNPLTLKIEAAFDKLNISEKMEALIMFMYVLRESSINQLNQEHVDFKIPN</sequence>
<name>A0A1J1HUK8_9DIPT</name>
<dbReference type="Proteomes" id="UP000183832">
    <property type="component" value="Unassembled WGS sequence"/>
</dbReference>
<organism evidence="2 3">
    <name type="scientific">Clunio marinus</name>
    <dbReference type="NCBI Taxonomy" id="568069"/>
    <lineage>
        <taxon>Eukaryota</taxon>
        <taxon>Metazoa</taxon>
        <taxon>Ecdysozoa</taxon>
        <taxon>Arthropoda</taxon>
        <taxon>Hexapoda</taxon>
        <taxon>Insecta</taxon>
        <taxon>Pterygota</taxon>
        <taxon>Neoptera</taxon>
        <taxon>Endopterygota</taxon>
        <taxon>Diptera</taxon>
        <taxon>Nematocera</taxon>
        <taxon>Chironomoidea</taxon>
        <taxon>Chironomidae</taxon>
        <taxon>Clunio</taxon>
    </lineage>
</organism>
<feature type="signal peptide" evidence="1">
    <location>
        <begin position="1"/>
        <end position="16"/>
    </location>
</feature>
<evidence type="ECO:0000313" key="3">
    <source>
        <dbReference type="Proteomes" id="UP000183832"/>
    </source>
</evidence>
<feature type="chain" id="PRO_5013063011" evidence="1">
    <location>
        <begin position="17"/>
        <end position="83"/>
    </location>
</feature>
<reference evidence="2 3" key="1">
    <citation type="submission" date="2015-04" db="EMBL/GenBank/DDBJ databases">
        <authorList>
            <person name="Syromyatnikov M.Y."/>
            <person name="Popov V.N."/>
        </authorList>
    </citation>
    <scope>NUCLEOTIDE SEQUENCE [LARGE SCALE GENOMIC DNA]</scope>
</reference>
<dbReference type="AlphaFoldDB" id="A0A1J1HUK8"/>
<proteinExistence type="predicted"/>
<dbReference type="EMBL" id="CVRI01000021">
    <property type="protein sequence ID" value="CRK91751.1"/>
    <property type="molecule type" value="Genomic_DNA"/>
</dbReference>
<protein>
    <submittedName>
        <fullName evidence="2">CLUMA_CG005385, isoform A</fullName>
    </submittedName>
</protein>
<gene>
    <name evidence="2" type="ORF">CLUMA_CG005385</name>
</gene>
<evidence type="ECO:0000313" key="2">
    <source>
        <dbReference type="EMBL" id="CRK91751.1"/>
    </source>
</evidence>